<dbReference type="EMBL" id="CP144695">
    <property type="protein sequence ID" value="WVZ07219.1"/>
    <property type="molecule type" value="Genomic_DNA"/>
</dbReference>
<organism evidence="1 2">
    <name type="scientific">Vigna mungo</name>
    <name type="common">Black gram</name>
    <name type="synonym">Phaseolus mungo</name>
    <dbReference type="NCBI Taxonomy" id="3915"/>
    <lineage>
        <taxon>Eukaryota</taxon>
        <taxon>Viridiplantae</taxon>
        <taxon>Streptophyta</taxon>
        <taxon>Embryophyta</taxon>
        <taxon>Tracheophyta</taxon>
        <taxon>Spermatophyta</taxon>
        <taxon>Magnoliopsida</taxon>
        <taxon>eudicotyledons</taxon>
        <taxon>Gunneridae</taxon>
        <taxon>Pentapetalae</taxon>
        <taxon>rosids</taxon>
        <taxon>fabids</taxon>
        <taxon>Fabales</taxon>
        <taxon>Fabaceae</taxon>
        <taxon>Papilionoideae</taxon>
        <taxon>50 kb inversion clade</taxon>
        <taxon>NPAAA clade</taxon>
        <taxon>indigoferoid/millettioid clade</taxon>
        <taxon>Phaseoleae</taxon>
        <taxon>Vigna</taxon>
    </lineage>
</organism>
<evidence type="ECO:0000313" key="2">
    <source>
        <dbReference type="Proteomes" id="UP001374535"/>
    </source>
</evidence>
<keyword evidence="2" id="KW-1185">Reference proteome</keyword>
<evidence type="ECO:0000313" key="1">
    <source>
        <dbReference type="EMBL" id="WVZ07219.1"/>
    </source>
</evidence>
<reference evidence="1 2" key="1">
    <citation type="journal article" date="2023" name="Life. Sci Alliance">
        <title>Evolutionary insights into 3D genome organization and epigenetic landscape of Vigna mungo.</title>
        <authorList>
            <person name="Junaid A."/>
            <person name="Singh B."/>
            <person name="Bhatia S."/>
        </authorList>
    </citation>
    <scope>NUCLEOTIDE SEQUENCE [LARGE SCALE GENOMIC DNA]</scope>
    <source>
        <strain evidence="1">Urdbean</strain>
    </source>
</reference>
<gene>
    <name evidence="1" type="ORF">V8G54_020565</name>
</gene>
<sequence length="127" mass="12953">MQERVDEVIHLPLAIEVVLRAPGSRRRCGSDGRSWCQGVVDWENGRGAGGDWGGLLEAVGAGIDLRRALREDGGDGGEVAAAVEVLLDGSGDYETLDAVDNSVGADNVVGAEDLGGVDGHLAGGLCG</sequence>
<name>A0AAQ3RWI7_VIGMU</name>
<dbReference type="Proteomes" id="UP001374535">
    <property type="component" value="Chromosome 6"/>
</dbReference>
<dbReference type="AlphaFoldDB" id="A0AAQ3RWI7"/>
<accession>A0AAQ3RWI7</accession>
<proteinExistence type="predicted"/>
<protein>
    <submittedName>
        <fullName evidence="1">Uncharacterized protein</fullName>
    </submittedName>
</protein>